<keyword evidence="4" id="KW-0804">Transcription</keyword>
<dbReference type="RefSeq" id="WP_083409377.1">
    <property type="nucleotide sequence ID" value="NZ_LT629971.1"/>
</dbReference>
<dbReference type="InterPro" id="IPR036388">
    <property type="entry name" value="WH-like_DNA-bd_sf"/>
</dbReference>
<protein>
    <recommendedName>
        <fullName evidence="1">Lactose phosphotransferase system repressor</fullName>
    </recommendedName>
</protein>
<dbReference type="PANTHER" id="PTHR30363">
    <property type="entry name" value="HTH-TYPE TRANSCRIPTIONAL REGULATOR SRLR-RELATED"/>
    <property type="match status" value="1"/>
</dbReference>
<evidence type="ECO:0000313" key="8">
    <source>
        <dbReference type="Proteomes" id="UP000182915"/>
    </source>
</evidence>
<evidence type="ECO:0000313" key="7">
    <source>
        <dbReference type="EMBL" id="SEH85210.1"/>
    </source>
</evidence>
<reference evidence="8" key="1">
    <citation type="submission" date="2016-10" db="EMBL/GenBank/DDBJ databases">
        <authorList>
            <person name="Varghese N."/>
            <person name="Submissions S."/>
        </authorList>
    </citation>
    <scope>NUCLEOTIDE SEQUENCE [LARGE SCALE GENOMIC DNA]</scope>
    <source>
        <strain evidence="8">DSM 45405</strain>
    </source>
</reference>
<dbReference type="Gene3D" id="1.10.10.10">
    <property type="entry name" value="Winged helix-like DNA-binding domain superfamily/Winged helix DNA-binding domain"/>
    <property type="match status" value="1"/>
</dbReference>
<dbReference type="SMART" id="SM01134">
    <property type="entry name" value="DeoRC"/>
    <property type="match status" value="1"/>
</dbReference>
<dbReference type="Pfam" id="PF08220">
    <property type="entry name" value="HTH_DeoR"/>
    <property type="match status" value="1"/>
</dbReference>
<evidence type="ECO:0000256" key="4">
    <source>
        <dbReference type="ARBA" id="ARBA00023163"/>
    </source>
</evidence>
<dbReference type="InterPro" id="IPR036390">
    <property type="entry name" value="WH_DNA-bd_sf"/>
</dbReference>
<feature type="domain" description="HTH deoR-type" evidence="6">
    <location>
        <begin position="10"/>
        <end position="65"/>
    </location>
</feature>
<evidence type="ECO:0000256" key="5">
    <source>
        <dbReference type="ARBA" id="ARBA00024937"/>
    </source>
</evidence>
<evidence type="ECO:0000256" key="2">
    <source>
        <dbReference type="ARBA" id="ARBA00022491"/>
    </source>
</evidence>
<dbReference type="PANTHER" id="PTHR30363:SF4">
    <property type="entry name" value="GLYCEROL-3-PHOSPHATE REGULON REPRESSOR"/>
    <property type="match status" value="1"/>
</dbReference>
<dbReference type="SMART" id="SM00420">
    <property type="entry name" value="HTH_DEOR"/>
    <property type="match status" value="1"/>
</dbReference>
<dbReference type="InterPro" id="IPR037171">
    <property type="entry name" value="NagB/RpiA_transferase-like"/>
</dbReference>
<keyword evidence="2" id="KW-0678">Repressor</keyword>
<proteinExistence type="predicted"/>
<dbReference type="GO" id="GO:0003700">
    <property type="term" value="F:DNA-binding transcription factor activity"/>
    <property type="evidence" value="ECO:0007669"/>
    <property type="project" value="InterPro"/>
</dbReference>
<dbReference type="OrthoDB" id="7688673at2"/>
<dbReference type="InterPro" id="IPR001034">
    <property type="entry name" value="DeoR_HTH"/>
</dbReference>
<dbReference type="AlphaFoldDB" id="A0A1H6LAA7"/>
<dbReference type="PRINTS" id="PR00037">
    <property type="entry name" value="HTHLACR"/>
</dbReference>
<accession>A0A1H6LAA7</accession>
<evidence type="ECO:0000256" key="1">
    <source>
        <dbReference type="ARBA" id="ARBA00021390"/>
    </source>
</evidence>
<dbReference type="SUPFAM" id="SSF46785">
    <property type="entry name" value="Winged helix' DNA-binding domain"/>
    <property type="match status" value="1"/>
</dbReference>
<name>A0A1H6LAA7_MYCRU</name>
<gene>
    <name evidence="7" type="ORF">SAMN04489835_4892</name>
</gene>
<dbReference type="PROSITE" id="PS51000">
    <property type="entry name" value="HTH_DEOR_2"/>
    <property type="match status" value="1"/>
</dbReference>
<dbReference type="InterPro" id="IPR050313">
    <property type="entry name" value="Carb_Metab_HTH_regulators"/>
</dbReference>
<dbReference type="Pfam" id="PF00455">
    <property type="entry name" value="DeoRC"/>
    <property type="match status" value="1"/>
</dbReference>
<organism evidence="7 8">
    <name type="scientific">Mycolicibacterium rutilum</name>
    <name type="common">Mycobacterium rutilum</name>
    <dbReference type="NCBI Taxonomy" id="370526"/>
    <lineage>
        <taxon>Bacteria</taxon>
        <taxon>Bacillati</taxon>
        <taxon>Actinomycetota</taxon>
        <taxon>Actinomycetes</taxon>
        <taxon>Mycobacteriales</taxon>
        <taxon>Mycobacteriaceae</taxon>
        <taxon>Mycolicibacterium</taxon>
    </lineage>
</organism>
<comment type="function">
    <text evidence="5">Repressor of the lactose catabolism operon. Galactose-6-phosphate is the inducer.</text>
</comment>
<dbReference type="Proteomes" id="UP000182915">
    <property type="component" value="Chromosome I"/>
</dbReference>
<dbReference type="Gene3D" id="3.40.50.1360">
    <property type="match status" value="1"/>
</dbReference>
<dbReference type="SUPFAM" id="SSF100950">
    <property type="entry name" value="NagB/RpiA/CoA transferase-like"/>
    <property type="match status" value="1"/>
</dbReference>
<dbReference type="STRING" id="370526.SAMN04489835_4892"/>
<dbReference type="InterPro" id="IPR014036">
    <property type="entry name" value="DeoR-like_C"/>
</dbReference>
<keyword evidence="3" id="KW-0805">Transcription regulation</keyword>
<keyword evidence="8" id="KW-1185">Reference proteome</keyword>
<dbReference type="EMBL" id="LT629971">
    <property type="protein sequence ID" value="SEH85210.1"/>
    <property type="molecule type" value="Genomic_DNA"/>
</dbReference>
<sequence length="259" mass="27678">MTTPGRTWFADERHAEVLRMLATRRRVESAELARHFGVSAESIRKDLAHLEARGLLRRVHGGAVPQQRQSDEPAVGTRTERAAQKEAIARRALSLVPDGGSLLLDAGSTTLRLAEILPADRDLVVYTNALPLTSVLLQRGVAVVSLGGRVRPETGAAVGPLTVAALAGVNLDVAFLGTNALSFDRGLTTPDTDEAHVKHAMLAAARQRVFLVDATKFGRESLARHADLDDVDVLVTDATVSAAHRDRLTALGVTVEVAE</sequence>
<evidence type="ECO:0000259" key="6">
    <source>
        <dbReference type="PROSITE" id="PS51000"/>
    </source>
</evidence>
<evidence type="ECO:0000256" key="3">
    <source>
        <dbReference type="ARBA" id="ARBA00023015"/>
    </source>
</evidence>